<comment type="caution">
    <text evidence="2">The sequence shown here is derived from an EMBL/GenBank/DDBJ whole genome shotgun (WGS) entry which is preliminary data.</text>
</comment>
<keyword evidence="1" id="KW-0812">Transmembrane</keyword>
<keyword evidence="1" id="KW-1133">Transmembrane helix</keyword>
<reference evidence="2 3" key="1">
    <citation type="submission" date="2023-07" db="EMBL/GenBank/DDBJ databases">
        <title>Genomic Encyclopedia of Type Strains, Phase IV (KMG-IV): sequencing the most valuable type-strain genomes for metagenomic binning, comparative biology and taxonomic classification.</title>
        <authorList>
            <person name="Goeker M."/>
        </authorList>
    </citation>
    <scope>NUCLEOTIDE SEQUENCE [LARGE SCALE GENOMIC DNA]</scope>
    <source>
        <strain evidence="2 3">DSM 19562</strain>
    </source>
</reference>
<dbReference type="EMBL" id="JAUSVV010000003">
    <property type="protein sequence ID" value="MDQ0442579.1"/>
    <property type="molecule type" value="Genomic_DNA"/>
</dbReference>
<evidence type="ECO:0000313" key="3">
    <source>
        <dbReference type="Proteomes" id="UP001236369"/>
    </source>
</evidence>
<sequence length="83" mass="8428">MRNTSATATSSQAEAAFDPFGEPVTGVVAGACATAAGDRTARRIGGAVFWSLALLILAGRIYAADIPVTQTVASYAAQIVALR</sequence>
<proteinExistence type="predicted"/>
<keyword evidence="3" id="KW-1185">Reference proteome</keyword>
<dbReference type="Proteomes" id="UP001236369">
    <property type="component" value="Unassembled WGS sequence"/>
</dbReference>
<name>A0ABU0HJS9_9HYPH</name>
<feature type="transmembrane region" description="Helical" evidence="1">
    <location>
        <begin position="44"/>
        <end position="63"/>
    </location>
</feature>
<organism evidence="2 3">
    <name type="scientific">Methylobacterium persicinum</name>
    <dbReference type="NCBI Taxonomy" id="374426"/>
    <lineage>
        <taxon>Bacteria</taxon>
        <taxon>Pseudomonadati</taxon>
        <taxon>Pseudomonadota</taxon>
        <taxon>Alphaproteobacteria</taxon>
        <taxon>Hyphomicrobiales</taxon>
        <taxon>Methylobacteriaceae</taxon>
        <taxon>Methylobacterium</taxon>
    </lineage>
</organism>
<dbReference type="RefSeq" id="WP_238248652.1">
    <property type="nucleotide sequence ID" value="NZ_BPQX01000021.1"/>
</dbReference>
<evidence type="ECO:0000256" key="1">
    <source>
        <dbReference type="SAM" id="Phobius"/>
    </source>
</evidence>
<keyword evidence="1" id="KW-0472">Membrane</keyword>
<protein>
    <submittedName>
        <fullName evidence="2">Uncharacterized protein</fullName>
    </submittedName>
</protein>
<gene>
    <name evidence="2" type="ORF">QO016_002073</name>
</gene>
<evidence type="ECO:0000313" key="2">
    <source>
        <dbReference type="EMBL" id="MDQ0442579.1"/>
    </source>
</evidence>
<accession>A0ABU0HJS9</accession>